<dbReference type="AlphaFoldDB" id="A0A6L2JNX9"/>
<reference evidence="2" key="1">
    <citation type="journal article" date="2019" name="Sci. Rep.">
        <title>Draft genome of Tanacetum cinerariifolium, the natural source of mosquito coil.</title>
        <authorList>
            <person name="Yamashiro T."/>
            <person name="Shiraishi A."/>
            <person name="Satake H."/>
            <person name="Nakayama K."/>
        </authorList>
    </citation>
    <scope>NUCLEOTIDE SEQUENCE</scope>
</reference>
<accession>A0A6L2JNX9</accession>
<gene>
    <name evidence="2" type="ORF">Tci_010621</name>
</gene>
<proteinExistence type="predicted"/>
<name>A0A6L2JNX9_TANCI</name>
<protein>
    <submittedName>
        <fullName evidence="2">Uncharacterized protein</fullName>
    </submittedName>
</protein>
<evidence type="ECO:0000313" key="2">
    <source>
        <dbReference type="EMBL" id="GEU38643.1"/>
    </source>
</evidence>
<evidence type="ECO:0000256" key="1">
    <source>
        <dbReference type="SAM" id="MobiDB-lite"/>
    </source>
</evidence>
<comment type="caution">
    <text evidence="2">The sequence shown here is derived from an EMBL/GenBank/DDBJ whole genome shotgun (WGS) entry which is preliminary data.</text>
</comment>
<feature type="compositionally biased region" description="Low complexity" evidence="1">
    <location>
        <begin position="1"/>
        <end position="15"/>
    </location>
</feature>
<sequence>MVHSKSISTKKQSQQVNPDDEGEYDLNIADDVTHDKHQSIAVMEKPRQKRGINKVKILPVGRNKQAFTCFYNNYLHIYSGHHVLLLICPNHERGLILDYVKVVGHLSWEFPIVNVQEDTVAIVLDTISDVLLKVNVYKRVKFDQATGWIGKDNERWRNKT</sequence>
<dbReference type="EMBL" id="BKCJ010001076">
    <property type="protein sequence ID" value="GEU38643.1"/>
    <property type="molecule type" value="Genomic_DNA"/>
</dbReference>
<organism evidence="2">
    <name type="scientific">Tanacetum cinerariifolium</name>
    <name type="common">Dalmatian daisy</name>
    <name type="synonym">Chrysanthemum cinerariifolium</name>
    <dbReference type="NCBI Taxonomy" id="118510"/>
    <lineage>
        <taxon>Eukaryota</taxon>
        <taxon>Viridiplantae</taxon>
        <taxon>Streptophyta</taxon>
        <taxon>Embryophyta</taxon>
        <taxon>Tracheophyta</taxon>
        <taxon>Spermatophyta</taxon>
        <taxon>Magnoliopsida</taxon>
        <taxon>eudicotyledons</taxon>
        <taxon>Gunneridae</taxon>
        <taxon>Pentapetalae</taxon>
        <taxon>asterids</taxon>
        <taxon>campanulids</taxon>
        <taxon>Asterales</taxon>
        <taxon>Asteraceae</taxon>
        <taxon>Asteroideae</taxon>
        <taxon>Anthemideae</taxon>
        <taxon>Anthemidinae</taxon>
        <taxon>Tanacetum</taxon>
    </lineage>
</organism>
<feature type="region of interest" description="Disordered" evidence="1">
    <location>
        <begin position="1"/>
        <end position="25"/>
    </location>
</feature>